<proteinExistence type="predicted"/>
<sequence length="279" mass="31741">MATADDVRAIRETLSQMQSSQTEILERLGHLEHAQSEAAGHHNSLVTHTGHMIRQLNDRVAGLDLQGYKLARDRALAVTEILESILVELPMRDLLFAQRVDKRFQSVIQSSQKLQRALFFLPEPVGTEPHINPLLSHSKSLDKFPPFYYANFLDGSPPHVITALDRNIAQVRLRQEIDHRLLCMMLRQDTVGSYKLFLWFCPVKESSSLNQPMTQKMECSSDVAGVASWRRMVLCQPPPSVVFVAWPRYRNEPRSKNKVYSKDGSGTLLSFFKEVVGNE</sequence>
<dbReference type="InterPro" id="IPR036047">
    <property type="entry name" value="F-box-like_dom_sf"/>
</dbReference>
<dbReference type="AlphaFoldDB" id="A0AAV9JQ46"/>
<keyword evidence="2" id="KW-1185">Reference proteome</keyword>
<dbReference type="SUPFAM" id="SSF81383">
    <property type="entry name" value="F-box domain"/>
    <property type="match status" value="1"/>
</dbReference>
<name>A0AAV9JQ46_9PEZI</name>
<gene>
    <name evidence="1" type="ORF">LTR36_001348</name>
</gene>
<evidence type="ECO:0000313" key="1">
    <source>
        <dbReference type="EMBL" id="KAK4547127.1"/>
    </source>
</evidence>
<protein>
    <submittedName>
        <fullName evidence="1">Uncharacterized protein</fullName>
    </submittedName>
</protein>
<reference evidence="1 2" key="1">
    <citation type="submission" date="2021-11" db="EMBL/GenBank/DDBJ databases">
        <title>Black yeast isolated from Biological Soil Crust.</title>
        <authorList>
            <person name="Kurbessoian T."/>
        </authorList>
    </citation>
    <scope>NUCLEOTIDE SEQUENCE [LARGE SCALE GENOMIC DNA]</scope>
    <source>
        <strain evidence="1 2">CCFEE 5522</strain>
    </source>
</reference>
<dbReference type="EMBL" id="JAVFHQ010000012">
    <property type="protein sequence ID" value="KAK4547127.1"/>
    <property type="molecule type" value="Genomic_DNA"/>
</dbReference>
<comment type="caution">
    <text evidence="1">The sequence shown here is derived from an EMBL/GenBank/DDBJ whole genome shotgun (WGS) entry which is preliminary data.</text>
</comment>
<organism evidence="1 2">
    <name type="scientific">Oleoguttula mirabilis</name>
    <dbReference type="NCBI Taxonomy" id="1507867"/>
    <lineage>
        <taxon>Eukaryota</taxon>
        <taxon>Fungi</taxon>
        <taxon>Dikarya</taxon>
        <taxon>Ascomycota</taxon>
        <taxon>Pezizomycotina</taxon>
        <taxon>Dothideomycetes</taxon>
        <taxon>Dothideomycetidae</taxon>
        <taxon>Mycosphaerellales</taxon>
        <taxon>Teratosphaeriaceae</taxon>
        <taxon>Oleoguttula</taxon>
    </lineage>
</organism>
<evidence type="ECO:0000313" key="2">
    <source>
        <dbReference type="Proteomes" id="UP001324427"/>
    </source>
</evidence>
<dbReference type="Proteomes" id="UP001324427">
    <property type="component" value="Unassembled WGS sequence"/>
</dbReference>
<accession>A0AAV9JQ46</accession>